<dbReference type="Proteomes" id="UP000294257">
    <property type="component" value="Unassembled WGS sequence"/>
</dbReference>
<feature type="domain" description="AB hydrolase-1" evidence="2">
    <location>
        <begin position="48"/>
        <end position="264"/>
    </location>
</feature>
<accession>A0A4Q7KW56</accession>
<name>A0A4Q7KW56_9PSEU</name>
<feature type="chain" id="PRO_5020513147" evidence="1">
    <location>
        <begin position="34"/>
        <end position="275"/>
    </location>
</feature>
<comment type="caution">
    <text evidence="3">The sequence shown here is derived from an EMBL/GenBank/DDBJ whole genome shotgun (WGS) entry which is preliminary data.</text>
</comment>
<gene>
    <name evidence="3" type="ORF">EV193_103611</name>
</gene>
<organism evidence="3 4">
    <name type="scientific">Herbihabitans rhizosphaerae</name>
    <dbReference type="NCBI Taxonomy" id="1872711"/>
    <lineage>
        <taxon>Bacteria</taxon>
        <taxon>Bacillati</taxon>
        <taxon>Actinomycetota</taxon>
        <taxon>Actinomycetes</taxon>
        <taxon>Pseudonocardiales</taxon>
        <taxon>Pseudonocardiaceae</taxon>
        <taxon>Herbihabitans</taxon>
    </lineage>
</organism>
<keyword evidence="1" id="KW-0732">Signal</keyword>
<evidence type="ECO:0000256" key="1">
    <source>
        <dbReference type="SAM" id="SignalP"/>
    </source>
</evidence>
<dbReference type="InterPro" id="IPR029058">
    <property type="entry name" value="AB_hydrolase_fold"/>
</dbReference>
<sequence>MSQNRRHTRRAVLGALLAAVPIALGVSAGQSGAAEPVAERHHGPKPTVVLVHGAFADSSSWNGVIRELTRDGYPVVAAANPLRDLAADSAYVAGVAAAVKGPVLLAGHSYGGAVITNAARQAPNVAGLVYVAGFAPDTGESVLGISDKFPRTPLADAVRPQPIPGGVDIYIDRAAFRSVFAQDVHRGAAELMAITQRPMAGAAGGTPSGEPAWRTLPSWSVIARHDNALHPEAQRFFARRMAARETVELDASHAVMVSRPDAVTRLIEKAARSIA</sequence>
<dbReference type="InterPro" id="IPR052897">
    <property type="entry name" value="Sec-Metab_Biosynth_Hydrolase"/>
</dbReference>
<evidence type="ECO:0000313" key="4">
    <source>
        <dbReference type="Proteomes" id="UP000294257"/>
    </source>
</evidence>
<dbReference type="GO" id="GO:0003824">
    <property type="term" value="F:catalytic activity"/>
    <property type="evidence" value="ECO:0007669"/>
    <property type="project" value="UniProtKB-ARBA"/>
</dbReference>
<reference evidence="3 4" key="1">
    <citation type="submission" date="2019-02" db="EMBL/GenBank/DDBJ databases">
        <title>Genomic Encyclopedia of Type Strains, Phase IV (KMG-IV): sequencing the most valuable type-strain genomes for metagenomic binning, comparative biology and taxonomic classification.</title>
        <authorList>
            <person name="Goeker M."/>
        </authorList>
    </citation>
    <scope>NUCLEOTIDE SEQUENCE [LARGE SCALE GENOMIC DNA]</scope>
    <source>
        <strain evidence="3 4">DSM 101727</strain>
    </source>
</reference>
<dbReference type="Pfam" id="PF12697">
    <property type="entry name" value="Abhydrolase_6"/>
    <property type="match status" value="1"/>
</dbReference>
<protein>
    <submittedName>
        <fullName evidence="3">Pimeloyl-ACP methyl ester carboxylesterase</fullName>
    </submittedName>
</protein>
<dbReference type="PANTHER" id="PTHR37017">
    <property type="entry name" value="AB HYDROLASE-1 DOMAIN-CONTAINING PROTEIN-RELATED"/>
    <property type="match status" value="1"/>
</dbReference>
<dbReference type="Gene3D" id="3.40.50.1820">
    <property type="entry name" value="alpha/beta hydrolase"/>
    <property type="match status" value="1"/>
</dbReference>
<dbReference type="RefSeq" id="WP_130344219.1">
    <property type="nucleotide sequence ID" value="NZ_SGWQ01000003.1"/>
</dbReference>
<dbReference type="InterPro" id="IPR000073">
    <property type="entry name" value="AB_hydrolase_1"/>
</dbReference>
<dbReference type="SUPFAM" id="SSF53474">
    <property type="entry name" value="alpha/beta-Hydrolases"/>
    <property type="match status" value="1"/>
</dbReference>
<evidence type="ECO:0000313" key="3">
    <source>
        <dbReference type="EMBL" id="RZS41289.1"/>
    </source>
</evidence>
<dbReference type="OrthoDB" id="9814966at2"/>
<evidence type="ECO:0000259" key="2">
    <source>
        <dbReference type="Pfam" id="PF12697"/>
    </source>
</evidence>
<proteinExistence type="predicted"/>
<dbReference type="PANTHER" id="PTHR37017:SF11">
    <property type="entry name" value="ESTERASE_LIPASE_THIOESTERASE DOMAIN-CONTAINING PROTEIN"/>
    <property type="match status" value="1"/>
</dbReference>
<dbReference type="EMBL" id="SGWQ01000003">
    <property type="protein sequence ID" value="RZS41289.1"/>
    <property type="molecule type" value="Genomic_DNA"/>
</dbReference>
<dbReference type="AlphaFoldDB" id="A0A4Q7KW56"/>
<keyword evidence="4" id="KW-1185">Reference proteome</keyword>
<feature type="signal peptide" evidence="1">
    <location>
        <begin position="1"/>
        <end position="33"/>
    </location>
</feature>